<dbReference type="PANTHER" id="PTHR24348">
    <property type="entry name" value="SERINE/THREONINE-PROTEIN KINASE UNC-51-RELATED"/>
    <property type="match status" value="1"/>
</dbReference>
<name>A0AAD4XXW5_9MAGN</name>
<dbReference type="EMBL" id="JAJJMB010001336">
    <property type="protein sequence ID" value="KAI3957437.1"/>
    <property type="molecule type" value="Genomic_DNA"/>
</dbReference>
<evidence type="ECO:0000313" key="3">
    <source>
        <dbReference type="Proteomes" id="UP001202328"/>
    </source>
</evidence>
<dbReference type="InterPro" id="IPR000719">
    <property type="entry name" value="Prot_kinase_dom"/>
</dbReference>
<dbReference type="GO" id="GO:0004674">
    <property type="term" value="F:protein serine/threonine kinase activity"/>
    <property type="evidence" value="ECO:0007669"/>
    <property type="project" value="InterPro"/>
</dbReference>
<organism evidence="2 3">
    <name type="scientific">Papaver atlanticum</name>
    <dbReference type="NCBI Taxonomy" id="357466"/>
    <lineage>
        <taxon>Eukaryota</taxon>
        <taxon>Viridiplantae</taxon>
        <taxon>Streptophyta</taxon>
        <taxon>Embryophyta</taxon>
        <taxon>Tracheophyta</taxon>
        <taxon>Spermatophyta</taxon>
        <taxon>Magnoliopsida</taxon>
        <taxon>Ranunculales</taxon>
        <taxon>Papaveraceae</taxon>
        <taxon>Papaveroideae</taxon>
        <taxon>Papaver</taxon>
    </lineage>
</organism>
<protein>
    <recommendedName>
        <fullName evidence="1">Protein kinase domain-containing protein</fullName>
    </recommendedName>
</protein>
<dbReference type="SUPFAM" id="SSF56112">
    <property type="entry name" value="Protein kinase-like (PK-like)"/>
    <property type="match status" value="1"/>
</dbReference>
<dbReference type="PROSITE" id="PS50011">
    <property type="entry name" value="PROTEIN_KINASE_DOM"/>
    <property type="match status" value="1"/>
</dbReference>
<dbReference type="GO" id="GO:0005737">
    <property type="term" value="C:cytoplasm"/>
    <property type="evidence" value="ECO:0007669"/>
    <property type="project" value="TreeGrafter"/>
</dbReference>
<dbReference type="AlphaFoldDB" id="A0AAD4XXW5"/>
<proteinExistence type="predicted"/>
<evidence type="ECO:0000259" key="1">
    <source>
        <dbReference type="PROSITE" id="PS50011"/>
    </source>
</evidence>
<sequence>MDRLSKKLQESLVSEIVILKNINHPNIIQLHDIIEVQGRIHLILEYCKGGDLSMHIQRKGKVAEETTKHFIQQLGFKIHNTVSLQITTILILNIYCCFLQCSGFDGNWVLLVCFDDWAYVKINQGQ</sequence>
<dbReference type="PANTHER" id="PTHR24348:SF68">
    <property type="entry name" value="SERINE_THREONINE-PROTEIN KINASE ATG1C"/>
    <property type="match status" value="1"/>
</dbReference>
<dbReference type="GO" id="GO:0010506">
    <property type="term" value="P:regulation of autophagy"/>
    <property type="evidence" value="ECO:0007669"/>
    <property type="project" value="InterPro"/>
</dbReference>
<dbReference type="Pfam" id="PF00069">
    <property type="entry name" value="Pkinase"/>
    <property type="match status" value="1"/>
</dbReference>
<keyword evidence="3" id="KW-1185">Reference proteome</keyword>
<dbReference type="InterPro" id="IPR011009">
    <property type="entry name" value="Kinase-like_dom_sf"/>
</dbReference>
<gene>
    <name evidence="2" type="ORF">MKW98_003158</name>
</gene>
<dbReference type="InterPro" id="IPR045269">
    <property type="entry name" value="Atg1-like"/>
</dbReference>
<feature type="domain" description="Protein kinase" evidence="1">
    <location>
        <begin position="1"/>
        <end position="126"/>
    </location>
</feature>
<dbReference type="Gene3D" id="1.10.510.10">
    <property type="entry name" value="Transferase(Phosphotransferase) domain 1"/>
    <property type="match status" value="1"/>
</dbReference>
<dbReference type="GO" id="GO:0005524">
    <property type="term" value="F:ATP binding"/>
    <property type="evidence" value="ECO:0007669"/>
    <property type="project" value="InterPro"/>
</dbReference>
<evidence type="ECO:0000313" key="2">
    <source>
        <dbReference type="EMBL" id="KAI3957437.1"/>
    </source>
</evidence>
<reference evidence="2" key="1">
    <citation type="submission" date="2022-04" db="EMBL/GenBank/DDBJ databases">
        <title>A functionally conserved STORR gene fusion in Papaver species that diverged 16.8 million years ago.</title>
        <authorList>
            <person name="Catania T."/>
        </authorList>
    </citation>
    <scope>NUCLEOTIDE SEQUENCE</scope>
    <source>
        <strain evidence="2">S-188037</strain>
    </source>
</reference>
<dbReference type="Proteomes" id="UP001202328">
    <property type="component" value="Unassembled WGS sequence"/>
</dbReference>
<comment type="caution">
    <text evidence="2">The sequence shown here is derived from an EMBL/GenBank/DDBJ whole genome shotgun (WGS) entry which is preliminary data.</text>
</comment>
<accession>A0AAD4XXW5</accession>